<evidence type="ECO:0000256" key="1">
    <source>
        <dbReference type="SAM" id="Phobius"/>
    </source>
</evidence>
<keyword evidence="1" id="KW-0472">Membrane</keyword>
<dbReference type="RefSeq" id="WP_089361041.1">
    <property type="nucleotide sequence ID" value="NZ_FZOG01000007.1"/>
</dbReference>
<dbReference type="EMBL" id="FZOG01000007">
    <property type="protein sequence ID" value="SNS96981.1"/>
    <property type="molecule type" value="Genomic_DNA"/>
</dbReference>
<keyword evidence="1" id="KW-1133">Transmembrane helix</keyword>
<feature type="transmembrane region" description="Helical" evidence="1">
    <location>
        <begin position="42"/>
        <end position="63"/>
    </location>
</feature>
<dbReference type="AlphaFoldDB" id="A0A239ITR3"/>
<sequence>MKTQVFSWSALSRIIAAIFAGYLFTYAFTAALAQLLPGEPRAAMTIATWPAFVVYPLVILWAFACARVRLVWSGLLVASAALLLIGFWPQLMRAW</sequence>
<feature type="transmembrane region" description="Helical" evidence="1">
    <location>
        <begin position="70"/>
        <end position="88"/>
    </location>
</feature>
<accession>A0A239ITR3</accession>
<name>A0A239ITR3_9PSED</name>
<gene>
    <name evidence="2" type="ORF">SAMN05216255_4017</name>
</gene>
<evidence type="ECO:0000313" key="2">
    <source>
        <dbReference type="EMBL" id="SNS96981.1"/>
    </source>
</evidence>
<reference evidence="3" key="1">
    <citation type="submission" date="2017-06" db="EMBL/GenBank/DDBJ databases">
        <authorList>
            <person name="Varghese N."/>
            <person name="Submissions S."/>
        </authorList>
    </citation>
    <scope>NUCLEOTIDE SEQUENCE [LARGE SCALE GENOMIC DNA]</scope>
    <source>
        <strain evidence="3">CIP 108523</strain>
    </source>
</reference>
<evidence type="ECO:0008006" key="4">
    <source>
        <dbReference type="Google" id="ProtNLM"/>
    </source>
</evidence>
<evidence type="ECO:0000313" key="3">
    <source>
        <dbReference type="Proteomes" id="UP000242915"/>
    </source>
</evidence>
<dbReference type="Proteomes" id="UP000242915">
    <property type="component" value="Unassembled WGS sequence"/>
</dbReference>
<proteinExistence type="predicted"/>
<keyword evidence="3" id="KW-1185">Reference proteome</keyword>
<keyword evidence="1" id="KW-0812">Transmembrane</keyword>
<protein>
    <recommendedName>
        <fullName evidence="4">Iron uptake protein</fullName>
    </recommendedName>
</protein>
<feature type="transmembrane region" description="Helical" evidence="1">
    <location>
        <begin position="12"/>
        <end position="36"/>
    </location>
</feature>
<organism evidence="2 3">
    <name type="scientific">Pseudomonas segetis</name>
    <dbReference type="NCBI Taxonomy" id="298908"/>
    <lineage>
        <taxon>Bacteria</taxon>
        <taxon>Pseudomonadati</taxon>
        <taxon>Pseudomonadota</taxon>
        <taxon>Gammaproteobacteria</taxon>
        <taxon>Pseudomonadales</taxon>
        <taxon>Pseudomonadaceae</taxon>
        <taxon>Pseudomonas</taxon>
    </lineage>
</organism>